<dbReference type="SUPFAM" id="SSF74788">
    <property type="entry name" value="Cullin repeat-like"/>
    <property type="match status" value="1"/>
</dbReference>
<dbReference type="Proteomes" id="UP000654370">
    <property type="component" value="Unassembled WGS sequence"/>
</dbReference>
<dbReference type="EMBL" id="JAEPQZ010000010">
    <property type="protein sequence ID" value="KAG2176227.1"/>
    <property type="molecule type" value="Genomic_DNA"/>
</dbReference>
<name>A0A8H7UC83_MORIS</name>
<dbReference type="OrthoDB" id="27073at2759"/>
<evidence type="ECO:0000256" key="1">
    <source>
        <dbReference type="ARBA" id="ARBA00006019"/>
    </source>
</evidence>
<proteinExistence type="inferred from homology"/>
<dbReference type="InterPro" id="IPR001373">
    <property type="entry name" value="Cullin_N"/>
</dbReference>
<dbReference type="InterPro" id="IPR036317">
    <property type="entry name" value="Cullin_homology_sf"/>
</dbReference>
<organism evidence="7 8">
    <name type="scientific">Mortierella isabellina</name>
    <name type="common">Filamentous fungus</name>
    <name type="synonym">Umbelopsis isabellina</name>
    <dbReference type="NCBI Taxonomy" id="91625"/>
    <lineage>
        <taxon>Eukaryota</taxon>
        <taxon>Fungi</taxon>
        <taxon>Fungi incertae sedis</taxon>
        <taxon>Mucoromycota</taxon>
        <taxon>Mucoromycotina</taxon>
        <taxon>Umbelopsidomycetes</taxon>
        <taxon>Umbelopsidales</taxon>
        <taxon>Umbelopsidaceae</taxon>
        <taxon>Umbelopsis</taxon>
    </lineage>
</organism>
<keyword evidence="8" id="KW-1185">Reference proteome</keyword>
<dbReference type="InterPro" id="IPR036390">
    <property type="entry name" value="WH_DNA-bd_sf"/>
</dbReference>
<keyword evidence="3" id="KW-0832">Ubl conjugation</keyword>
<evidence type="ECO:0000256" key="3">
    <source>
        <dbReference type="ARBA" id="ARBA00022843"/>
    </source>
</evidence>
<keyword evidence="2" id="KW-1017">Isopeptide bond</keyword>
<feature type="domain" description="Cullin family profile" evidence="6">
    <location>
        <begin position="238"/>
        <end position="461"/>
    </location>
</feature>
<dbReference type="GO" id="GO:0031625">
    <property type="term" value="F:ubiquitin protein ligase binding"/>
    <property type="evidence" value="ECO:0007669"/>
    <property type="project" value="InterPro"/>
</dbReference>
<dbReference type="InterPro" id="IPR019559">
    <property type="entry name" value="Cullin_neddylation_domain"/>
</dbReference>
<evidence type="ECO:0000313" key="7">
    <source>
        <dbReference type="EMBL" id="KAG2176227.1"/>
    </source>
</evidence>
<dbReference type="Gene3D" id="1.10.10.10">
    <property type="entry name" value="Winged helix-like DNA-binding domain superfamily/Winged helix DNA-binding domain"/>
    <property type="match status" value="1"/>
</dbReference>
<dbReference type="PROSITE" id="PS50069">
    <property type="entry name" value="CULLIN_2"/>
    <property type="match status" value="1"/>
</dbReference>
<dbReference type="Gene3D" id="1.20.1310.10">
    <property type="entry name" value="Cullin Repeats"/>
    <property type="match status" value="3"/>
</dbReference>
<dbReference type="InterPro" id="IPR016159">
    <property type="entry name" value="Cullin_repeat-like_dom_sf"/>
</dbReference>
<reference evidence="7" key="1">
    <citation type="submission" date="2020-12" db="EMBL/GenBank/DDBJ databases">
        <title>Metabolic potential, ecology and presence of endohyphal bacteria is reflected in genomic diversity of Mucoromycotina.</title>
        <authorList>
            <person name="Muszewska A."/>
            <person name="Okrasinska A."/>
            <person name="Steczkiewicz K."/>
            <person name="Drgas O."/>
            <person name="Orlowska M."/>
            <person name="Perlinska-Lenart U."/>
            <person name="Aleksandrzak-Piekarczyk T."/>
            <person name="Szatraj K."/>
            <person name="Zielenkiewicz U."/>
            <person name="Pilsyk S."/>
            <person name="Malc E."/>
            <person name="Mieczkowski P."/>
            <person name="Kruszewska J.S."/>
            <person name="Biernat P."/>
            <person name="Pawlowska J."/>
        </authorList>
    </citation>
    <scope>NUCLEOTIDE SEQUENCE</scope>
    <source>
        <strain evidence="7">WA0000067209</strain>
    </source>
</reference>
<comment type="similarity">
    <text evidence="1 4 5">Belongs to the cullin family.</text>
</comment>
<dbReference type="SMART" id="SM00182">
    <property type="entry name" value="CULLIN"/>
    <property type="match status" value="1"/>
</dbReference>
<sequence>MQNTEYASIWDLGLQILRKELTAEHNVLEKITNAFLELVSVERLEYLRYVAFSPLCYLGIYTEILEPAILNETRVYYTSAANKKIASLSGTAFLAWAVQILKDEGEDRVRRYIDKSSQQKLVKIIENSIIKEHVDFMIAKGFRPAMATGNNQDLGTTYELCKRVDQLRKLCSAFSSYVKESGLVIIHEMSDNHNTVINVLSLKKKMDQLVKQGFCNDQLFLDALKDSFTSFLNFQPNKAAEIIARFVDSKLRNSSKQKDSADDLDELFDRILIIFRYVQGKDMFDAFFKRDLAKRLLLGRSMSIDTERMILAKLKLECGPSFTSKSEGMLKDMEASKKLMKEFKAEHAADNFNVSILTQGYWPVYPQTPLNLPAEVLQWQESFHQFYNNKFNGRRLRWQSSLGHCLLKANFPLGQREISLSHFQAAVLLLFNDSSEISFTELLNQTEMEESELKKTIQSLCFGPHKILSKMPEEPTIQSSDRFCVNDKFEAATYRLKVSSLMAKEPVETNSAISKQVMQNRQYQIDAAIVRIMKARKEISHQQLCEEVQSQLNFPAGPADLKKRIESLTSRYVLIYPKHLLMSL</sequence>
<dbReference type="Gene3D" id="3.30.230.130">
    <property type="entry name" value="Cullin, Chain C, Domain 2"/>
    <property type="match status" value="1"/>
</dbReference>
<gene>
    <name evidence="7" type="ORF">INT43_005461</name>
</gene>
<dbReference type="SMART" id="SM00884">
    <property type="entry name" value="Cullin_Nedd8"/>
    <property type="match status" value="1"/>
</dbReference>
<dbReference type="PANTHER" id="PTHR11932">
    <property type="entry name" value="CULLIN"/>
    <property type="match status" value="1"/>
</dbReference>
<comment type="caution">
    <text evidence="7">The sequence shown here is derived from an EMBL/GenBank/DDBJ whole genome shotgun (WGS) entry which is preliminary data.</text>
</comment>
<dbReference type="InterPro" id="IPR045093">
    <property type="entry name" value="Cullin"/>
</dbReference>
<dbReference type="FunFam" id="1.20.1310.10:FF:000002">
    <property type="entry name" value="cullin-3 isoform X1"/>
    <property type="match status" value="1"/>
</dbReference>
<evidence type="ECO:0000256" key="5">
    <source>
        <dbReference type="RuleBase" id="RU003829"/>
    </source>
</evidence>
<dbReference type="InterPro" id="IPR059120">
    <property type="entry name" value="Cullin-like_AB"/>
</dbReference>
<evidence type="ECO:0000313" key="8">
    <source>
        <dbReference type="Proteomes" id="UP000654370"/>
    </source>
</evidence>
<evidence type="ECO:0000256" key="4">
    <source>
        <dbReference type="PROSITE-ProRule" id="PRU00330"/>
    </source>
</evidence>
<dbReference type="InterPro" id="IPR036388">
    <property type="entry name" value="WH-like_DNA-bd_sf"/>
</dbReference>
<evidence type="ECO:0000259" key="6">
    <source>
        <dbReference type="PROSITE" id="PS50069"/>
    </source>
</evidence>
<dbReference type="SUPFAM" id="SSF46785">
    <property type="entry name" value="Winged helix' DNA-binding domain"/>
    <property type="match status" value="1"/>
</dbReference>
<dbReference type="SUPFAM" id="SSF75632">
    <property type="entry name" value="Cullin homology domain"/>
    <property type="match status" value="1"/>
</dbReference>
<dbReference type="Pfam" id="PF26557">
    <property type="entry name" value="Cullin_AB"/>
    <property type="match status" value="1"/>
</dbReference>
<accession>A0A8H7UC83</accession>
<dbReference type="Pfam" id="PF00888">
    <property type="entry name" value="Cullin"/>
    <property type="match status" value="1"/>
</dbReference>
<protein>
    <recommendedName>
        <fullName evidence="6">Cullin family profile domain-containing protein</fullName>
    </recommendedName>
</protein>
<dbReference type="Pfam" id="PF10557">
    <property type="entry name" value="Cullin_Nedd8"/>
    <property type="match status" value="1"/>
</dbReference>
<dbReference type="AlphaFoldDB" id="A0A8H7UC83"/>
<dbReference type="InterPro" id="IPR016158">
    <property type="entry name" value="Cullin_homology"/>
</dbReference>
<evidence type="ECO:0000256" key="2">
    <source>
        <dbReference type="ARBA" id="ARBA00022499"/>
    </source>
</evidence>
<dbReference type="GO" id="GO:0006511">
    <property type="term" value="P:ubiquitin-dependent protein catabolic process"/>
    <property type="evidence" value="ECO:0007669"/>
    <property type="project" value="InterPro"/>
</dbReference>